<protein>
    <submittedName>
        <fullName evidence="3">Uncharacterized protein</fullName>
    </submittedName>
</protein>
<dbReference type="AlphaFoldDB" id="A0A640VLH0"/>
<evidence type="ECO:0000256" key="2">
    <source>
        <dbReference type="SAM" id="SignalP"/>
    </source>
</evidence>
<feature type="signal peptide" evidence="2">
    <location>
        <begin position="1"/>
        <end position="22"/>
    </location>
</feature>
<evidence type="ECO:0000256" key="1">
    <source>
        <dbReference type="SAM" id="MobiDB-lite"/>
    </source>
</evidence>
<reference evidence="3 4" key="1">
    <citation type="submission" date="2019-12" db="EMBL/GenBank/DDBJ databases">
        <title>Roseobacter cerasinus sp. nov., isolated from seawater around aquaculture.</title>
        <authorList>
            <person name="Muramatsu S."/>
            <person name="Takabe Y."/>
            <person name="Mori K."/>
            <person name="Takaichi S."/>
            <person name="Hanada S."/>
        </authorList>
    </citation>
    <scope>NUCLEOTIDE SEQUENCE [LARGE SCALE GENOMIC DNA]</scope>
    <source>
        <strain evidence="3 4">AI77</strain>
    </source>
</reference>
<dbReference type="RefSeq" id="WP_159975031.1">
    <property type="nucleotide sequence ID" value="NZ_BLIV01000002.1"/>
</dbReference>
<dbReference type="OrthoDB" id="7863760at2"/>
<accession>A0A640VLH0</accession>
<feature type="region of interest" description="Disordered" evidence="1">
    <location>
        <begin position="99"/>
        <end position="125"/>
    </location>
</feature>
<evidence type="ECO:0000313" key="3">
    <source>
        <dbReference type="EMBL" id="GFE49143.1"/>
    </source>
</evidence>
<sequence length="225" mass="23258">MNDMLWLAGLVGIAGAGAAAFAGLSTDTADDEETTAEGRPLHSDQASLLDQIKGYSTTDGLFKAGVPASFGAQPHAPTSAGWGDDVLNEIMSEIAAEDDPVKAPPDAHTTVPEEGSEYGSTPSSAMEVKPSVYQALNHWIAERSGADRLDYEASTDGLMLIWDDSDAGATEPEVTVATDPENPAVMQIAMNGETVAQVHGDASLSASDLTLIPLSSAVEVGLETV</sequence>
<comment type="caution">
    <text evidence="3">The sequence shown here is derived from an EMBL/GenBank/DDBJ whole genome shotgun (WGS) entry which is preliminary data.</text>
</comment>
<feature type="chain" id="PRO_5025027948" evidence="2">
    <location>
        <begin position="23"/>
        <end position="225"/>
    </location>
</feature>
<dbReference type="EMBL" id="BLIV01000002">
    <property type="protein sequence ID" value="GFE49143.1"/>
    <property type="molecule type" value="Genomic_DNA"/>
</dbReference>
<proteinExistence type="predicted"/>
<evidence type="ECO:0000313" key="4">
    <source>
        <dbReference type="Proteomes" id="UP000436522"/>
    </source>
</evidence>
<organism evidence="3 4">
    <name type="scientific">Roseobacter cerasinus</name>
    <dbReference type="NCBI Taxonomy" id="2602289"/>
    <lineage>
        <taxon>Bacteria</taxon>
        <taxon>Pseudomonadati</taxon>
        <taxon>Pseudomonadota</taxon>
        <taxon>Alphaproteobacteria</taxon>
        <taxon>Rhodobacterales</taxon>
        <taxon>Roseobacteraceae</taxon>
        <taxon>Roseobacter</taxon>
    </lineage>
</organism>
<keyword evidence="2" id="KW-0732">Signal</keyword>
<name>A0A640VLH0_9RHOB</name>
<dbReference type="Proteomes" id="UP000436522">
    <property type="component" value="Unassembled WGS sequence"/>
</dbReference>
<keyword evidence="4" id="KW-1185">Reference proteome</keyword>
<gene>
    <name evidence="3" type="ORF">So717_08960</name>
</gene>